<dbReference type="AlphaFoldDB" id="A0A917N6I9"/>
<dbReference type="PANTHER" id="PTHR30469:SF12">
    <property type="entry name" value="MULTIDRUG RESISTANCE PROTEIN MDTA"/>
    <property type="match status" value="1"/>
</dbReference>
<dbReference type="RefSeq" id="WP_188917518.1">
    <property type="nucleotide sequence ID" value="NZ_BMPZ01000001.1"/>
</dbReference>
<keyword evidence="1" id="KW-0175">Coiled coil</keyword>
<dbReference type="Gene3D" id="2.40.420.20">
    <property type="match status" value="1"/>
</dbReference>
<dbReference type="Proteomes" id="UP000613743">
    <property type="component" value="Unassembled WGS sequence"/>
</dbReference>
<feature type="coiled-coil region" evidence="1">
    <location>
        <begin position="168"/>
        <end position="223"/>
    </location>
</feature>
<reference evidence="2" key="2">
    <citation type="submission" date="2020-09" db="EMBL/GenBank/DDBJ databases">
        <authorList>
            <person name="Sun Q."/>
            <person name="Ohkuma M."/>
        </authorList>
    </citation>
    <scope>NUCLEOTIDE SEQUENCE</scope>
    <source>
        <strain evidence="2">JCM 30804</strain>
    </source>
</reference>
<dbReference type="GO" id="GO:0015562">
    <property type="term" value="F:efflux transmembrane transporter activity"/>
    <property type="evidence" value="ECO:0007669"/>
    <property type="project" value="TreeGrafter"/>
</dbReference>
<dbReference type="GO" id="GO:1990281">
    <property type="term" value="C:efflux pump complex"/>
    <property type="evidence" value="ECO:0007669"/>
    <property type="project" value="TreeGrafter"/>
</dbReference>
<dbReference type="SUPFAM" id="SSF111369">
    <property type="entry name" value="HlyD-like secretion proteins"/>
    <property type="match status" value="1"/>
</dbReference>
<evidence type="ECO:0000313" key="3">
    <source>
        <dbReference type="Proteomes" id="UP000613743"/>
    </source>
</evidence>
<organism evidence="2 3">
    <name type="scientific">Shewanella gelidii</name>
    <dbReference type="NCBI Taxonomy" id="1642821"/>
    <lineage>
        <taxon>Bacteria</taxon>
        <taxon>Pseudomonadati</taxon>
        <taxon>Pseudomonadota</taxon>
        <taxon>Gammaproteobacteria</taxon>
        <taxon>Alteromonadales</taxon>
        <taxon>Shewanellaceae</taxon>
        <taxon>Shewanella</taxon>
    </lineage>
</organism>
<protein>
    <recommendedName>
        <fullName evidence="4">HlyD family secretion protein</fullName>
    </recommendedName>
</protein>
<evidence type="ECO:0008006" key="4">
    <source>
        <dbReference type="Google" id="ProtNLM"/>
    </source>
</evidence>
<dbReference type="Gene3D" id="2.40.50.100">
    <property type="match status" value="1"/>
</dbReference>
<name>A0A917N6I9_9GAMM</name>
<gene>
    <name evidence="2" type="ORF">GCM10009332_05180</name>
</gene>
<dbReference type="Gene3D" id="2.40.30.170">
    <property type="match status" value="1"/>
</dbReference>
<dbReference type="EMBL" id="BMPZ01000001">
    <property type="protein sequence ID" value="GGI70812.1"/>
    <property type="molecule type" value="Genomic_DNA"/>
</dbReference>
<dbReference type="Gene3D" id="1.10.287.470">
    <property type="entry name" value="Helix hairpin bin"/>
    <property type="match status" value="1"/>
</dbReference>
<reference evidence="2" key="1">
    <citation type="journal article" date="2014" name="Int. J. Syst. Evol. Microbiol.">
        <title>Complete genome sequence of Corynebacterium casei LMG S-19264T (=DSM 44701T), isolated from a smear-ripened cheese.</title>
        <authorList>
            <consortium name="US DOE Joint Genome Institute (JGI-PGF)"/>
            <person name="Walter F."/>
            <person name="Albersmeier A."/>
            <person name="Kalinowski J."/>
            <person name="Ruckert C."/>
        </authorList>
    </citation>
    <scope>NUCLEOTIDE SEQUENCE</scope>
    <source>
        <strain evidence="2">JCM 30804</strain>
    </source>
</reference>
<sequence length="442" mass="49649">MSNLKRRYLLVGIGLGLLILIIAIALKSPPKQSTNQNKRTKVEVMTLEEQHVAPIITGYGRVAPKHVWQAVAEVSGRLIFRHPQLETGRLLPQGTRLLAIDPLEYQLQLAQAQANFNATQAKLTQLDQQQQNLNTSLEIELQRKVLSEQEYARKKTLKNKNLVSSSELESQKLALLAQTKQVEELQNSLKLLPDDRKVTQAQLSVDQAKLEDAERRLQKTEIVLPFDARIAEINIEQDQVVNMSAVMLTAYELGTAEIKAEVAIHDMRALANSLHQMPQNQRLPSIEKLELTAEIRFEAGDEEFSWPAKVTRVAETVNPNNATLGLYLEVEQDFHQIDLLRRPPLTKGMFVTAHIHGQPSKHLVVSEKVIHQNMLYQVTKDNRLKKHSLKVLFRTPKHVAIETNLTAGDRIVVNDIIPAIDGMALSIIQAPDSNDSQQGGAQ</sequence>
<evidence type="ECO:0000313" key="2">
    <source>
        <dbReference type="EMBL" id="GGI70812.1"/>
    </source>
</evidence>
<keyword evidence="3" id="KW-1185">Reference proteome</keyword>
<evidence type="ECO:0000256" key="1">
    <source>
        <dbReference type="SAM" id="Coils"/>
    </source>
</evidence>
<comment type="caution">
    <text evidence="2">The sequence shown here is derived from an EMBL/GenBank/DDBJ whole genome shotgun (WGS) entry which is preliminary data.</text>
</comment>
<dbReference type="PANTHER" id="PTHR30469">
    <property type="entry name" value="MULTIDRUG RESISTANCE PROTEIN MDTA"/>
    <property type="match status" value="1"/>
</dbReference>
<proteinExistence type="predicted"/>
<accession>A0A917N6I9</accession>